<dbReference type="Pfam" id="PF13725">
    <property type="entry name" value="tRNA_bind_2"/>
    <property type="match status" value="1"/>
</dbReference>
<dbReference type="InterPro" id="IPR032672">
    <property type="entry name" value="TmcA/NAT10/Kre33"/>
</dbReference>
<sequence length="326" mass="36138">MSLQVTKYEIQDDLGEGVKDRLKVQFGQEFVESWSGTRLLSKLEVQEESRRQGHGYSLLVQLDKTEKRFIVSVPCSSVPGLKLAKAVGLAPVLVHWAEDVHSPQVPSLLVPQVLFVGGSMVSAAPSEIQPLVEDFRSSLCLLCSSTLSPVATRSIALMLRCVDAWWIRHRVSRLSLCVTAEALAMYLSHQDLERLSYYISPGCHVSLVADIWPVVSHFALRAIMLGSPQVNELQLSPFQKAALIGVGLQHKKFSVVAHEYDIPVDQVRIHFKLGLKRVRDYIMALSSAEISKEIEQKVAEARADVLKGTERGTVADELIDVMNDAV</sequence>
<name>A0A023B9F2_GRENI</name>
<proteinExistence type="predicted"/>
<dbReference type="PANTHER" id="PTHR10925">
    <property type="entry name" value="N-ACETYLTRANSFERASE 10"/>
    <property type="match status" value="1"/>
</dbReference>
<evidence type="ECO:0000259" key="1">
    <source>
        <dbReference type="Pfam" id="PF13725"/>
    </source>
</evidence>
<dbReference type="GO" id="GO:0030686">
    <property type="term" value="C:90S preribosome"/>
    <property type="evidence" value="ECO:0007669"/>
    <property type="project" value="TreeGrafter"/>
</dbReference>
<accession>A0A023B9F2</accession>
<dbReference type="PANTHER" id="PTHR10925:SF5">
    <property type="entry name" value="RNA CYTIDINE ACETYLTRANSFERASE"/>
    <property type="match status" value="1"/>
</dbReference>
<dbReference type="GO" id="GO:1904812">
    <property type="term" value="P:rRNA acetylation involved in maturation of SSU-rRNA"/>
    <property type="evidence" value="ECO:0007669"/>
    <property type="project" value="TreeGrafter"/>
</dbReference>
<comment type="caution">
    <text evidence="2">The sequence shown here is derived from an EMBL/GenBank/DDBJ whole genome shotgun (WGS) entry which is preliminary data.</text>
</comment>
<evidence type="ECO:0000313" key="3">
    <source>
        <dbReference type="Proteomes" id="UP000019763"/>
    </source>
</evidence>
<dbReference type="VEuPathDB" id="CryptoDB:GNI_050030"/>
<protein>
    <submittedName>
        <fullName evidence="2">tRNA-binding domain protein</fullName>
    </submittedName>
</protein>
<dbReference type="GO" id="GO:0005730">
    <property type="term" value="C:nucleolus"/>
    <property type="evidence" value="ECO:0007669"/>
    <property type="project" value="TreeGrafter"/>
</dbReference>
<dbReference type="GO" id="GO:0000049">
    <property type="term" value="F:tRNA binding"/>
    <property type="evidence" value="ECO:0007669"/>
    <property type="project" value="TreeGrafter"/>
</dbReference>
<dbReference type="GeneID" id="22911834"/>
<dbReference type="Proteomes" id="UP000019763">
    <property type="component" value="Unassembled WGS sequence"/>
</dbReference>
<dbReference type="GO" id="GO:1990883">
    <property type="term" value="F:18S rRNA cytidine N-acetyltransferase activity"/>
    <property type="evidence" value="ECO:0007669"/>
    <property type="project" value="TreeGrafter"/>
</dbReference>
<dbReference type="EMBL" id="AFNH02000385">
    <property type="protein sequence ID" value="EZG72953.1"/>
    <property type="molecule type" value="Genomic_DNA"/>
</dbReference>
<keyword evidence="3" id="KW-1185">Reference proteome</keyword>
<dbReference type="InterPro" id="IPR027992">
    <property type="entry name" value="tRNA_bind_dom"/>
</dbReference>
<dbReference type="AlphaFoldDB" id="A0A023B9F2"/>
<feature type="domain" description="Possible tRNA binding" evidence="1">
    <location>
        <begin position="133"/>
        <end position="302"/>
    </location>
</feature>
<evidence type="ECO:0000313" key="2">
    <source>
        <dbReference type="EMBL" id="EZG72953.1"/>
    </source>
</evidence>
<organism evidence="2 3">
    <name type="scientific">Gregarina niphandrodes</name>
    <name type="common">Septate eugregarine</name>
    <dbReference type="NCBI Taxonomy" id="110365"/>
    <lineage>
        <taxon>Eukaryota</taxon>
        <taxon>Sar</taxon>
        <taxon>Alveolata</taxon>
        <taxon>Apicomplexa</taxon>
        <taxon>Conoidasida</taxon>
        <taxon>Gregarinasina</taxon>
        <taxon>Eugregarinorida</taxon>
        <taxon>Gregarinidae</taxon>
        <taxon>Gregarina</taxon>
    </lineage>
</organism>
<dbReference type="RefSeq" id="XP_011129712.1">
    <property type="nucleotide sequence ID" value="XM_011131410.1"/>
</dbReference>
<gene>
    <name evidence="2" type="ORF">GNI_050030</name>
</gene>
<dbReference type="eggNOG" id="KOG2036">
    <property type="taxonomic scope" value="Eukaryota"/>
</dbReference>
<reference evidence="2" key="1">
    <citation type="submission" date="2013-12" db="EMBL/GenBank/DDBJ databases">
        <authorList>
            <person name="Omoto C.K."/>
            <person name="Sibley D."/>
            <person name="Venepally P."/>
            <person name="Hadjithomas M."/>
            <person name="Karamycheva S."/>
            <person name="Brunk B."/>
            <person name="Roos D."/>
            <person name="Caler E."/>
            <person name="Lorenzi H."/>
        </authorList>
    </citation>
    <scope>NUCLEOTIDE SEQUENCE</scope>
</reference>